<protein>
    <recommendedName>
        <fullName evidence="5">Putrescine-binding periplasmic protein</fullName>
    </recommendedName>
</protein>
<evidence type="ECO:0000313" key="8">
    <source>
        <dbReference type="Proteomes" id="UP001597295"/>
    </source>
</evidence>
<keyword evidence="2 5" id="KW-0813">Transport</keyword>
<accession>A0ABW5DQ82</accession>
<evidence type="ECO:0000256" key="2">
    <source>
        <dbReference type="ARBA" id="ARBA00022448"/>
    </source>
</evidence>
<feature type="signal peptide" evidence="6">
    <location>
        <begin position="1"/>
        <end position="30"/>
    </location>
</feature>
<evidence type="ECO:0000256" key="1">
    <source>
        <dbReference type="ARBA" id="ARBA00004418"/>
    </source>
</evidence>
<dbReference type="Pfam" id="PF13416">
    <property type="entry name" value="SBP_bac_8"/>
    <property type="match status" value="1"/>
</dbReference>
<keyword evidence="4 5" id="KW-0574">Periplasm</keyword>
<comment type="similarity">
    <text evidence="5">Belongs to the bacterial solute-binding protein PotD/PotF family.</text>
</comment>
<evidence type="ECO:0000256" key="4">
    <source>
        <dbReference type="ARBA" id="ARBA00022764"/>
    </source>
</evidence>
<dbReference type="PIRSF" id="PIRSF019574">
    <property type="entry name" value="Periplasmic_polyamine_BP"/>
    <property type="match status" value="1"/>
</dbReference>
<gene>
    <name evidence="7" type="ORF">ACFSM5_07155</name>
</gene>
<keyword evidence="3 6" id="KW-0732">Signal</keyword>
<dbReference type="Gene3D" id="3.40.190.10">
    <property type="entry name" value="Periplasmic binding protein-like II"/>
    <property type="match status" value="2"/>
</dbReference>
<dbReference type="PANTHER" id="PTHR30222">
    <property type="entry name" value="SPERMIDINE/PUTRESCINE-BINDING PERIPLASMIC PROTEIN"/>
    <property type="match status" value="1"/>
</dbReference>
<dbReference type="Proteomes" id="UP001597295">
    <property type="component" value="Unassembled WGS sequence"/>
</dbReference>
<dbReference type="PANTHER" id="PTHR30222:SF12">
    <property type="entry name" value="NORSPERMIDINE SENSOR"/>
    <property type="match status" value="1"/>
</dbReference>
<name>A0ABW5DQ82_9PROT</name>
<sequence>MSKFGALTRTTGIALALVTTGVLGAGTAVAQQKTVNVYNWSDYVAEEKLAEFTKETGIKINYDVFDSQPLLESKLTTGKSGYDVVVPTAQPYMARQIKAGVYQKLDKSKLKNLGNADPEILKAISDADPGNEYAIPWMWGTNGIGYNVEKVKSIMPDAPVYSLKLLFDPEIVSKFKACGVTLLDEPVDMIAAGLFYLGKNPDSKTIADLEAATDLFMKIRPSIKKFHSSEYINGLANGDICIAYGYSGDVIQASARAEEAKRKFQVTYSIPTEGTQVWVDSWAIPADSKNTDAAYAFLDYMLRPEVAAASANYVGYASGNKAATPLLDEALRGNPAVYPPAEVRAKFYTVTPADRDFERARTRAWTRIKTGR</sequence>
<dbReference type="InterPro" id="IPR006059">
    <property type="entry name" value="SBP"/>
</dbReference>
<evidence type="ECO:0000313" key="7">
    <source>
        <dbReference type="EMBL" id="MFD2262661.1"/>
    </source>
</evidence>
<dbReference type="SUPFAM" id="SSF53850">
    <property type="entry name" value="Periplasmic binding protein-like II"/>
    <property type="match status" value="1"/>
</dbReference>
<dbReference type="RefSeq" id="WP_379875625.1">
    <property type="nucleotide sequence ID" value="NZ_JBHUIP010000005.1"/>
</dbReference>
<dbReference type="EMBL" id="JBHUIP010000005">
    <property type="protein sequence ID" value="MFD2262661.1"/>
    <property type="molecule type" value="Genomic_DNA"/>
</dbReference>
<dbReference type="InterPro" id="IPR001188">
    <property type="entry name" value="Sperm_putr-bd"/>
</dbReference>
<comment type="function">
    <text evidence="5">Required for the activity of the bacterial periplasmic transport system of putrescine.</text>
</comment>
<comment type="caution">
    <text evidence="7">The sequence shown here is derived from an EMBL/GenBank/DDBJ whole genome shotgun (WGS) entry which is preliminary data.</text>
</comment>
<reference evidence="8" key="1">
    <citation type="journal article" date="2019" name="Int. J. Syst. Evol. Microbiol.">
        <title>The Global Catalogue of Microorganisms (GCM) 10K type strain sequencing project: providing services to taxonomists for standard genome sequencing and annotation.</title>
        <authorList>
            <consortium name="The Broad Institute Genomics Platform"/>
            <consortium name="The Broad Institute Genome Sequencing Center for Infectious Disease"/>
            <person name="Wu L."/>
            <person name="Ma J."/>
        </authorList>
    </citation>
    <scope>NUCLEOTIDE SEQUENCE [LARGE SCALE GENOMIC DNA]</scope>
    <source>
        <strain evidence="8">CGMCC 1.19062</strain>
    </source>
</reference>
<organism evidence="7 8">
    <name type="scientific">Lacibacterium aquatile</name>
    <dbReference type="NCBI Taxonomy" id="1168082"/>
    <lineage>
        <taxon>Bacteria</taxon>
        <taxon>Pseudomonadati</taxon>
        <taxon>Pseudomonadota</taxon>
        <taxon>Alphaproteobacteria</taxon>
        <taxon>Rhodospirillales</taxon>
        <taxon>Rhodospirillaceae</taxon>
    </lineage>
</organism>
<proteinExistence type="inferred from homology"/>
<evidence type="ECO:0000256" key="3">
    <source>
        <dbReference type="ARBA" id="ARBA00022729"/>
    </source>
</evidence>
<feature type="chain" id="PRO_5046833741" description="Putrescine-binding periplasmic protein" evidence="6">
    <location>
        <begin position="31"/>
        <end position="372"/>
    </location>
</feature>
<dbReference type="CDD" id="cd13659">
    <property type="entry name" value="PBP2_PotF"/>
    <property type="match status" value="1"/>
</dbReference>
<comment type="subcellular location">
    <subcellularLocation>
        <location evidence="1 5">Periplasm</location>
    </subcellularLocation>
</comment>
<evidence type="ECO:0000256" key="5">
    <source>
        <dbReference type="PIRNR" id="PIRNR019574"/>
    </source>
</evidence>
<evidence type="ECO:0000256" key="6">
    <source>
        <dbReference type="SAM" id="SignalP"/>
    </source>
</evidence>
<dbReference type="PRINTS" id="PR00909">
    <property type="entry name" value="SPERMDNBNDNG"/>
</dbReference>
<keyword evidence="8" id="KW-1185">Reference proteome</keyword>